<dbReference type="GO" id="GO:0006952">
    <property type="term" value="P:defense response"/>
    <property type="evidence" value="ECO:0007669"/>
    <property type="project" value="UniProtKB-KW"/>
</dbReference>
<accession>A0A1S3TZI9</accession>
<keyword evidence="5" id="KW-1185">Reference proteome</keyword>
<dbReference type="AlphaFoldDB" id="A0A1S3TZI9"/>
<dbReference type="FunFam" id="3.30.530.20:FF:000007">
    <property type="entry name" value="Major pollen allergen Bet v 1-A"/>
    <property type="match status" value="1"/>
</dbReference>
<dbReference type="STRING" id="3916.A0A1S3TZI9"/>
<dbReference type="InterPro" id="IPR024949">
    <property type="entry name" value="Bet_v_I_allergen"/>
</dbReference>
<dbReference type="SMR" id="A0A1S3TZI9"/>
<gene>
    <name evidence="6" type="primary">LOC106760217</name>
</gene>
<dbReference type="InterPro" id="IPR000916">
    <property type="entry name" value="Bet_v_I/MLP"/>
</dbReference>
<protein>
    <submittedName>
        <fullName evidence="6">Major allergen Pru av 1</fullName>
    </submittedName>
</protein>
<dbReference type="PANTHER" id="PTHR31213:SF87">
    <property type="entry name" value="NODULIN-13"/>
    <property type="match status" value="1"/>
</dbReference>
<organism evidence="5 6">
    <name type="scientific">Vigna radiata var. radiata</name>
    <name type="common">Mung bean</name>
    <name type="synonym">Phaseolus aureus</name>
    <dbReference type="NCBI Taxonomy" id="3916"/>
    <lineage>
        <taxon>Eukaryota</taxon>
        <taxon>Viridiplantae</taxon>
        <taxon>Streptophyta</taxon>
        <taxon>Embryophyta</taxon>
        <taxon>Tracheophyta</taxon>
        <taxon>Spermatophyta</taxon>
        <taxon>Magnoliopsida</taxon>
        <taxon>eudicotyledons</taxon>
        <taxon>Gunneridae</taxon>
        <taxon>Pentapetalae</taxon>
        <taxon>rosids</taxon>
        <taxon>fabids</taxon>
        <taxon>Fabales</taxon>
        <taxon>Fabaceae</taxon>
        <taxon>Papilionoideae</taxon>
        <taxon>50 kb inversion clade</taxon>
        <taxon>NPAAA clade</taxon>
        <taxon>indigoferoid/millettioid clade</taxon>
        <taxon>Phaseoleae</taxon>
        <taxon>Vigna</taxon>
    </lineage>
</organism>
<evidence type="ECO:0000313" key="6">
    <source>
        <dbReference type="RefSeq" id="XP_014499169.1"/>
    </source>
</evidence>
<keyword evidence="3" id="KW-0568">Pathogenesis-related protein</keyword>
<dbReference type="GO" id="GO:0005737">
    <property type="term" value="C:cytoplasm"/>
    <property type="evidence" value="ECO:0007669"/>
    <property type="project" value="TreeGrafter"/>
</dbReference>
<dbReference type="GO" id="GO:0009738">
    <property type="term" value="P:abscisic acid-activated signaling pathway"/>
    <property type="evidence" value="ECO:0007669"/>
    <property type="project" value="InterPro"/>
</dbReference>
<dbReference type="Gene3D" id="3.30.530.20">
    <property type="match status" value="1"/>
</dbReference>
<reference evidence="5" key="1">
    <citation type="journal article" date="2014" name="Nat. Commun.">
        <title>Genome sequence of mungbean and insights into evolution within Vigna species.</title>
        <authorList>
            <person name="Kang Y.J."/>
            <person name="Kim S.K."/>
            <person name="Kim M.Y."/>
            <person name="Lestari P."/>
            <person name="Kim K.H."/>
            <person name="Ha B.K."/>
            <person name="Jun T.H."/>
            <person name="Hwang W.J."/>
            <person name="Lee T."/>
            <person name="Lee J."/>
            <person name="Shim S."/>
            <person name="Yoon M.Y."/>
            <person name="Jang Y.E."/>
            <person name="Han K.S."/>
            <person name="Taeprayoon P."/>
            <person name="Yoon N."/>
            <person name="Somta P."/>
            <person name="Tanya P."/>
            <person name="Kim K.S."/>
            <person name="Gwag J.G."/>
            <person name="Moon J.K."/>
            <person name="Lee Y.H."/>
            <person name="Park B.S."/>
            <person name="Bombarely A."/>
            <person name="Doyle J.J."/>
            <person name="Jackson S.A."/>
            <person name="Schafleitner R."/>
            <person name="Srinives P."/>
            <person name="Varshney R.K."/>
            <person name="Lee S.H."/>
        </authorList>
    </citation>
    <scope>NUCLEOTIDE SEQUENCE [LARGE SCALE GENOMIC DNA]</scope>
    <source>
        <strain evidence="5">cv. VC1973A</strain>
    </source>
</reference>
<dbReference type="Pfam" id="PF00407">
    <property type="entry name" value="Bet_v_1"/>
    <property type="match status" value="1"/>
</dbReference>
<dbReference type="RefSeq" id="XP_014499169.1">
    <property type="nucleotide sequence ID" value="XM_014643683.2"/>
</dbReference>
<dbReference type="SUPFAM" id="SSF55961">
    <property type="entry name" value="Bet v1-like"/>
    <property type="match status" value="1"/>
</dbReference>
<feature type="domain" description="Bet v I/Major latex protein" evidence="4">
    <location>
        <begin position="6"/>
        <end position="150"/>
    </location>
</feature>
<dbReference type="CDD" id="cd07816">
    <property type="entry name" value="Bet_v1-like"/>
    <property type="match status" value="1"/>
</dbReference>
<dbReference type="PANTHER" id="PTHR31213">
    <property type="entry name" value="OS08G0374000 PROTEIN-RELATED"/>
    <property type="match status" value="1"/>
</dbReference>
<dbReference type="GO" id="GO:0005634">
    <property type="term" value="C:nucleus"/>
    <property type="evidence" value="ECO:0007669"/>
    <property type="project" value="TreeGrafter"/>
</dbReference>
<dbReference type="InterPro" id="IPR023393">
    <property type="entry name" value="START-like_dom_sf"/>
</dbReference>
<evidence type="ECO:0000313" key="5">
    <source>
        <dbReference type="Proteomes" id="UP000087766"/>
    </source>
</evidence>
<reference evidence="6" key="2">
    <citation type="submission" date="2025-08" db="UniProtKB">
        <authorList>
            <consortium name="RefSeq"/>
        </authorList>
    </citation>
    <scope>IDENTIFICATION</scope>
    <source>
        <tissue evidence="6">Leaf</tissue>
    </source>
</reference>
<sequence length="154" mass="16948">MGIVTTEREQVCAVAPARLFKAMAFDFGNVLPKAIPNLVKSAEIIGDGGPGSIKKIVLANGYVNQKVDVVDEEKYVYHYTVDEGSLISETLEKVCYEYKLEANPKGGCMIKCTVKYHTKGDAQLTDEFLKVNNEISAGFTKAVEDYLLANPDYN</sequence>
<dbReference type="OrthoDB" id="1858506at2759"/>
<comment type="similarity">
    <text evidence="1">Belongs to the BetVI family.</text>
</comment>
<evidence type="ECO:0000259" key="4">
    <source>
        <dbReference type="Pfam" id="PF00407"/>
    </source>
</evidence>
<dbReference type="KEGG" id="vra:106760217"/>
<evidence type="ECO:0000256" key="2">
    <source>
        <dbReference type="ARBA" id="ARBA00022821"/>
    </source>
</evidence>
<dbReference type="InterPro" id="IPR050279">
    <property type="entry name" value="Plant_def-hormone_signal"/>
</dbReference>
<dbReference type="GO" id="GO:0038023">
    <property type="term" value="F:signaling receptor activity"/>
    <property type="evidence" value="ECO:0007669"/>
    <property type="project" value="InterPro"/>
</dbReference>
<dbReference type="PRINTS" id="PR00634">
    <property type="entry name" value="BETALLERGEN"/>
</dbReference>
<dbReference type="GO" id="GO:0010427">
    <property type="term" value="F:abscisic acid binding"/>
    <property type="evidence" value="ECO:0007669"/>
    <property type="project" value="InterPro"/>
</dbReference>
<dbReference type="GO" id="GO:0004864">
    <property type="term" value="F:protein phosphatase inhibitor activity"/>
    <property type="evidence" value="ECO:0007669"/>
    <property type="project" value="InterPro"/>
</dbReference>
<dbReference type="Gramene" id="Vradi05g00680.1">
    <property type="protein sequence ID" value="Vradi05g00680.1"/>
    <property type="gene ID" value="Vradi05g00680"/>
</dbReference>
<proteinExistence type="inferred from homology"/>
<keyword evidence="2" id="KW-0611">Plant defense</keyword>
<evidence type="ECO:0000256" key="1">
    <source>
        <dbReference type="ARBA" id="ARBA00009744"/>
    </source>
</evidence>
<name>A0A1S3TZI9_VIGRR</name>
<dbReference type="GeneID" id="106760217"/>
<dbReference type="Proteomes" id="UP000087766">
    <property type="component" value="Chromosome 5"/>
</dbReference>
<evidence type="ECO:0000256" key="3">
    <source>
        <dbReference type="ARBA" id="ARBA00023265"/>
    </source>
</evidence>